<sequence length="218" mass="23270">MVGTIRILIRSDVRLYGDGIRLVLEREPGVEVVGSADPDDRFGGLAKIGELQPDVILLDSATADVVTLIRQIQQIDADIKIVALALQDSDREILGWAEAGISGYVTRDGSAADLVATIRSAARGEALCSPRVAARLMQRVAALARDDPARECAGLTPRELQIVRLIDEGLSNKEIAVRLCVGVSTVKSHVHSILEKLGARRRGQVGARLRASALSPGP</sequence>
<dbReference type="CDD" id="cd06170">
    <property type="entry name" value="LuxR_C_like"/>
    <property type="match status" value="1"/>
</dbReference>
<dbReference type="EMBL" id="CADCVQ010000170">
    <property type="protein sequence ID" value="CAA9531347.1"/>
    <property type="molecule type" value="Genomic_DNA"/>
</dbReference>
<feature type="modified residue" description="4-aspartylphosphate" evidence="5">
    <location>
        <position position="59"/>
    </location>
</feature>
<evidence type="ECO:0000256" key="5">
    <source>
        <dbReference type="PROSITE-ProRule" id="PRU00169"/>
    </source>
</evidence>
<dbReference type="Gene3D" id="3.40.50.2300">
    <property type="match status" value="1"/>
</dbReference>
<evidence type="ECO:0000256" key="4">
    <source>
        <dbReference type="ARBA" id="ARBA00023163"/>
    </source>
</evidence>
<feature type="domain" description="Response regulatory" evidence="7">
    <location>
        <begin position="6"/>
        <end position="122"/>
    </location>
</feature>
<dbReference type="GO" id="GO:0003677">
    <property type="term" value="F:DNA binding"/>
    <property type="evidence" value="ECO:0007669"/>
    <property type="project" value="UniProtKB-KW"/>
</dbReference>
<dbReference type="Pfam" id="PF00196">
    <property type="entry name" value="GerE"/>
    <property type="match status" value="1"/>
</dbReference>
<dbReference type="InterPro" id="IPR039420">
    <property type="entry name" value="WalR-like"/>
</dbReference>
<keyword evidence="3" id="KW-0238">DNA-binding</keyword>
<evidence type="ECO:0000313" key="8">
    <source>
        <dbReference type="EMBL" id="CAA9531347.1"/>
    </source>
</evidence>
<accession>A0A6J4TTP7</accession>
<keyword evidence="2" id="KW-0805">Transcription regulation</keyword>
<dbReference type="InterPro" id="IPR016032">
    <property type="entry name" value="Sig_transdc_resp-reg_C-effctor"/>
</dbReference>
<keyword evidence="4" id="KW-0804">Transcription</keyword>
<dbReference type="SUPFAM" id="SSF46894">
    <property type="entry name" value="C-terminal effector domain of the bipartite response regulators"/>
    <property type="match status" value="1"/>
</dbReference>
<evidence type="ECO:0000259" key="6">
    <source>
        <dbReference type="PROSITE" id="PS50043"/>
    </source>
</evidence>
<evidence type="ECO:0000256" key="3">
    <source>
        <dbReference type="ARBA" id="ARBA00023125"/>
    </source>
</evidence>
<dbReference type="InterPro" id="IPR011006">
    <property type="entry name" value="CheY-like_superfamily"/>
</dbReference>
<dbReference type="SMART" id="SM00421">
    <property type="entry name" value="HTH_LUXR"/>
    <property type="match status" value="1"/>
</dbReference>
<evidence type="ECO:0000256" key="2">
    <source>
        <dbReference type="ARBA" id="ARBA00023015"/>
    </source>
</evidence>
<dbReference type="PRINTS" id="PR00038">
    <property type="entry name" value="HTHLUXR"/>
</dbReference>
<evidence type="ECO:0008006" key="9">
    <source>
        <dbReference type="Google" id="ProtNLM"/>
    </source>
</evidence>
<dbReference type="PROSITE" id="PS50110">
    <property type="entry name" value="RESPONSE_REGULATORY"/>
    <property type="match status" value="1"/>
</dbReference>
<name>A0A6J4TTP7_9ACTN</name>
<dbReference type="InterPro" id="IPR000792">
    <property type="entry name" value="Tscrpt_reg_LuxR_C"/>
</dbReference>
<dbReference type="PROSITE" id="PS50043">
    <property type="entry name" value="HTH_LUXR_2"/>
    <property type="match status" value="1"/>
</dbReference>
<dbReference type="InterPro" id="IPR058245">
    <property type="entry name" value="NreC/VraR/RcsB-like_REC"/>
</dbReference>
<evidence type="ECO:0000256" key="1">
    <source>
        <dbReference type="ARBA" id="ARBA00022553"/>
    </source>
</evidence>
<dbReference type="PROSITE" id="PS00622">
    <property type="entry name" value="HTH_LUXR_1"/>
    <property type="match status" value="1"/>
</dbReference>
<gene>
    <name evidence="8" type="ORF">AVDCRST_MAG67-4289</name>
</gene>
<dbReference type="GO" id="GO:0000160">
    <property type="term" value="P:phosphorelay signal transduction system"/>
    <property type="evidence" value="ECO:0007669"/>
    <property type="project" value="InterPro"/>
</dbReference>
<feature type="domain" description="HTH luxR-type" evidence="6">
    <location>
        <begin position="148"/>
        <end position="213"/>
    </location>
</feature>
<keyword evidence="1 5" id="KW-0597">Phosphoprotein</keyword>
<organism evidence="8">
    <name type="scientific">uncultured Solirubrobacteraceae bacterium</name>
    <dbReference type="NCBI Taxonomy" id="1162706"/>
    <lineage>
        <taxon>Bacteria</taxon>
        <taxon>Bacillati</taxon>
        <taxon>Actinomycetota</taxon>
        <taxon>Thermoleophilia</taxon>
        <taxon>Solirubrobacterales</taxon>
        <taxon>Solirubrobacteraceae</taxon>
        <taxon>environmental samples</taxon>
    </lineage>
</organism>
<dbReference type="InterPro" id="IPR001789">
    <property type="entry name" value="Sig_transdc_resp-reg_receiver"/>
</dbReference>
<dbReference type="SUPFAM" id="SSF52172">
    <property type="entry name" value="CheY-like"/>
    <property type="match status" value="1"/>
</dbReference>
<dbReference type="CDD" id="cd17535">
    <property type="entry name" value="REC_NarL-like"/>
    <property type="match status" value="1"/>
</dbReference>
<proteinExistence type="predicted"/>
<reference evidence="8" key="1">
    <citation type="submission" date="2020-02" db="EMBL/GenBank/DDBJ databases">
        <authorList>
            <person name="Meier V. D."/>
        </authorList>
    </citation>
    <scope>NUCLEOTIDE SEQUENCE</scope>
    <source>
        <strain evidence="8">AVDCRST_MAG67</strain>
    </source>
</reference>
<protein>
    <recommendedName>
        <fullName evidence="9">Two-component transcriptional response regulator, LuxR family</fullName>
    </recommendedName>
</protein>
<dbReference type="PANTHER" id="PTHR43214">
    <property type="entry name" value="TWO-COMPONENT RESPONSE REGULATOR"/>
    <property type="match status" value="1"/>
</dbReference>
<dbReference type="AlphaFoldDB" id="A0A6J4TTP7"/>
<dbReference type="GO" id="GO:0006355">
    <property type="term" value="P:regulation of DNA-templated transcription"/>
    <property type="evidence" value="ECO:0007669"/>
    <property type="project" value="InterPro"/>
</dbReference>
<dbReference type="PANTHER" id="PTHR43214:SF24">
    <property type="entry name" value="TRANSCRIPTIONAL REGULATORY PROTEIN NARL-RELATED"/>
    <property type="match status" value="1"/>
</dbReference>
<evidence type="ECO:0000259" key="7">
    <source>
        <dbReference type="PROSITE" id="PS50110"/>
    </source>
</evidence>